<dbReference type="Pfam" id="PF13936">
    <property type="entry name" value="HTH_38"/>
    <property type="match status" value="1"/>
</dbReference>
<gene>
    <name evidence="2" type="ORF">BGLFYP119_01067</name>
</gene>
<dbReference type="RefSeq" id="WP_156353419.1">
    <property type="nucleotide sequence ID" value="NZ_CACRST010000010.1"/>
</dbReference>
<organism evidence="2">
    <name type="scientific">Blautia glucerasea</name>
    <dbReference type="NCBI Taxonomy" id="536633"/>
    <lineage>
        <taxon>Bacteria</taxon>
        <taxon>Bacillati</taxon>
        <taxon>Bacillota</taxon>
        <taxon>Clostridia</taxon>
        <taxon>Lachnospirales</taxon>
        <taxon>Lachnospiraceae</taxon>
        <taxon>Blautia</taxon>
    </lineage>
</organism>
<dbReference type="EMBL" id="CACRST010000010">
    <property type="protein sequence ID" value="VYS90890.1"/>
    <property type="molecule type" value="Genomic_DNA"/>
</dbReference>
<name>A0A6N2SGS5_9FIRM</name>
<feature type="domain" description="Transposase IS30-like HTH" evidence="1">
    <location>
        <begin position="90"/>
        <end position="130"/>
    </location>
</feature>
<accession>A0A6N2SGS5</accession>
<proteinExistence type="predicted"/>
<evidence type="ECO:0000259" key="1">
    <source>
        <dbReference type="Pfam" id="PF13936"/>
    </source>
</evidence>
<evidence type="ECO:0000313" key="2">
    <source>
        <dbReference type="EMBL" id="VYS90890.1"/>
    </source>
</evidence>
<sequence>MNTMEKADKQIHELEDNYGVFRHRWAEEDGERKAFVLIYDEILKSYQIMKTVDNDYIWKAFDTQIKKDKIIMKRICRQYSPAELSRKPHKRLTYSDREIIERMLNRGERIVDIAEKIGVDRTTVYNEIHRCGGTQENYNAREVQEKILKKTAGDFF</sequence>
<dbReference type="InterPro" id="IPR025246">
    <property type="entry name" value="IS30-like_HTH"/>
</dbReference>
<dbReference type="Gene3D" id="1.10.10.60">
    <property type="entry name" value="Homeodomain-like"/>
    <property type="match status" value="1"/>
</dbReference>
<protein>
    <recommendedName>
        <fullName evidence="1">Transposase IS30-like HTH domain-containing protein</fullName>
    </recommendedName>
</protein>
<dbReference type="AlphaFoldDB" id="A0A6N2SGS5"/>
<reference evidence="2" key="1">
    <citation type="submission" date="2019-11" db="EMBL/GenBank/DDBJ databases">
        <authorList>
            <person name="Feng L."/>
        </authorList>
    </citation>
    <scope>NUCLEOTIDE SEQUENCE</scope>
    <source>
        <strain evidence="2">BgluceraseaLFYP119</strain>
    </source>
</reference>